<reference evidence="2 5" key="1">
    <citation type="submission" date="2017-01" db="EMBL/GenBank/DDBJ databases">
        <title>Complete genome sequence of Haloterrigena daqingensis type strain (JX313T).</title>
        <authorList>
            <person name="Shuang W."/>
        </authorList>
    </citation>
    <scope>NUCLEOTIDE SEQUENCE [LARGE SCALE GENOMIC DNA]</scope>
    <source>
        <strain evidence="5">JX313</strain>
        <strain evidence="2">JX313T</strain>
        <plasmid evidence="5">Plasmid unnamed2</plasmid>
        <plasmid evidence="2">unnamed2</plasmid>
    </source>
</reference>
<dbReference type="EMBL" id="CP019329">
    <property type="protein sequence ID" value="APX98633.1"/>
    <property type="molecule type" value="Genomic_DNA"/>
</dbReference>
<dbReference type="KEGG" id="hda:BB347_18245"/>
<evidence type="ECO:0000313" key="5">
    <source>
        <dbReference type="Proteomes" id="UP000187321"/>
    </source>
</evidence>
<evidence type="ECO:0000313" key="3">
    <source>
        <dbReference type="EMBL" id="SIS06447.1"/>
    </source>
</evidence>
<sequence length="217" mass="24769">MRARESDSLQVTTTMEYHYDYPNHLDEPTPIDSSGRELPDPPAYDFPYEPGDAGYEAARTSGYYGPMYAGKYAWSNVRCTAEAFGEYDREARAGHRRKTINGKPRRSLKFHTTWMDRPEAVACVREIGSYNRFTDDRVVDVLESCPENTRYVVGRESSPVLYLWTDKPVDVMNTLTIALPDELDAHPGADRYPTLFVGEPLQGLKNDGDTLIRAWWD</sequence>
<feature type="region of interest" description="Disordered" evidence="1">
    <location>
        <begin position="19"/>
        <end position="40"/>
    </location>
</feature>
<protein>
    <submittedName>
        <fullName evidence="3">Uncharacterized protein</fullName>
    </submittedName>
</protein>
<geneLocation type="plasmid" evidence="2">
    <name>unnamed2</name>
</geneLocation>
<dbReference type="OrthoDB" id="327631at2157"/>
<dbReference type="AlphaFoldDB" id="A0A1N7G1K6"/>
<evidence type="ECO:0000256" key="1">
    <source>
        <dbReference type="SAM" id="MobiDB-lite"/>
    </source>
</evidence>
<dbReference type="EMBL" id="FTNP01000008">
    <property type="protein sequence ID" value="SIS06447.1"/>
    <property type="molecule type" value="Genomic_DNA"/>
</dbReference>
<proteinExistence type="predicted"/>
<dbReference type="RefSeq" id="WP_076584096.1">
    <property type="nucleotide sequence ID" value="NZ_CP019329.1"/>
</dbReference>
<dbReference type="GeneID" id="30957926"/>
<keyword evidence="4" id="KW-1185">Reference proteome</keyword>
<dbReference type="Proteomes" id="UP000185687">
    <property type="component" value="Unassembled WGS sequence"/>
</dbReference>
<keyword evidence="2" id="KW-0614">Plasmid</keyword>
<dbReference type="Proteomes" id="UP000187321">
    <property type="component" value="Plasmid unnamed2"/>
</dbReference>
<evidence type="ECO:0000313" key="2">
    <source>
        <dbReference type="EMBL" id="APX98633.1"/>
    </source>
</evidence>
<organism evidence="3 4">
    <name type="scientific">Natronorubrum daqingense</name>
    <dbReference type="NCBI Taxonomy" id="588898"/>
    <lineage>
        <taxon>Archaea</taxon>
        <taxon>Methanobacteriati</taxon>
        <taxon>Methanobacteriota</taxon>
        <taxon>Stenosarchaea group</taxon>
        <taxon>Halobacteria</taxon>
        <taxon>Halobacteriales</taxon>
        <taxon>Natrialbaceae</taxon>
        <taxon>Natronorubrum</taxon>
    </lineage>
</organism>
<accession>A0A1N7G1K6</accession>
<name>A0A1N7G1K6_9EURY</name>
<evidence type="ECO:0000313" key="4">
    <source>
        <dbReference type="Proteomes" id="UP000185687"/>
    </source>
</evidence>
<gene>
    <name evidence="2" type="ORF">BB347_18245</name>
    <name evidence="3" type="ORF">SAMN05421809_3665</name>
</gene>
<reference evidence="3 4" key="2">
    <citation type="submission" date="2017-01" db="EMBL/GenBank/DDBJ databases">
        <authorList>
            <person name="Mah S.A."/>
            <person name="Swanson W.J."/>
            <person name="Moy G.W."/>
            <person name="Vacquier V.D."/>
        </authorList>
    </citation>
    <scope>NUCLEOTIDE SEQUENCE [LARGE SCALE GENOMIC DNA]</scope>
    <source>
        <strain evidence="3 4">CGMCC 1.8909</strain>
    </source>
</reference>